<reference evidence="2 3" key="1">
    <citation type="journal article" date="2018" name="Mol. Biol. Evol.">
        <title>Broad Genomic Sampling Reveals a Smut Pathogenic Ancestry of the Fungal Clade Ustilaginomycotina.</title>
        <authorList>
            <person name="Kijpornyongpan T."/>
            <person name="Mondo S.J."/>
            <person name="Barry K."/>
            <person name="Sandor L."/>
            <person name="Lee J."/>
            <person name="Lipzen A."/>
            <person name="Pangilinan J."/>
            <person name="LaButti K."/>
            <person name="Hainaut M."/>
            <person name="Henrissat B."/>
            <person name="Grigoriev I.V."/>
            <person name="Spatafora J.W."/>
            <person name="Aime M.C."/>
        </authorList>
    </citation>
    <scope>NUCLEOTIDE SEQUENCE [LARGE SCALE GENOMIC DNA]</scope>
    <source>
        <strain evidence="2 3">MCA 3645</strain>
    </source>
</reference>
<sequence>MYWPGSLPIEVHETLQIQSSGSRGYETTAYPRETSTAGDNKVRPPLPLATIGDISVHRFERNEPSPRELHSAFCLDEIRKVNCRQDDESLESVIVSNLPNRLACYAMELVRDAPKKGLSVGAPMPIVSRLAFTLAHVLLGSENGPCCEPISVADAPSCSLGVS</sequence>
<feature type="region of interest" description="Disordered" evidence="1">
    <location>
        <begin position="18"/>
        <end position="44"/>
    </location>
</feature>
<organism evidence="2 3">
    <name type="scientific">Testicularia cyperi</name>
    <dbReference type="NCBI Taxonomy" id="1882483"/>
    <lineage>
        <taxon>Eukaryota</taxon>
        <taxon>Fungi</taxon>
        <taxon>Dikarya</taxon>
        <taxon>Basidiomycota</taxon>
        <taxon>Ustilaginomycotina</taxon>
        <taxon>Ustilaginomycetes</taxon>
        <taxon>Ustilaginales</taxon>
        <taxon>Anthracoideaceae</taxon>
        <taxon>Testicularia</taxon>
    </lineage>
</organism>
<evidence type="ECO:0000313" key="2">
    <source>
        <dbReference type="EMBL" id="PWZ02508.1"/>
    </source>
</evidence>
<name>A0A317XX93_9BASI</name>
<accession>A0A317XX93</accession>
<keyword evidence="3" id="KW-1185">Reference proteome</keyword>
<evidence type="ECO:0000313" key="3">
    <source>
        <dbReference type="Proteomes" id="UP000246740"/>
    </source>
</evidence>
<evidence type="ECO:0000256" key="1">
    <source>
        <dbReference type="SAM" id="MobiDB-lite"/>
    </source>
</evidence>
<gene>
    <name evidence="2" type="ORF">BCV70DRAFT_1431</name>
</gene>
<dbReference type="EMBL" id="KZ819188">
    <property type="protein sequence ID" value="PWZ02508.1"/>
    <property type="molecule type" value="Genomic_DNA"/>
</dbReference>
<protein>
    <submittedName>
        <fullName evidence="2">Uncharacterized protein</fullName>
    </submittedName>
</protein>
<dbReference type="Proteomes" id="UP000246740">
    <property type="component" value="Unassembled WGS sequence"/>
</dbReference>
<proteinExistence type="predicted"/>
<dbReference type="AlphaFoldDB" id="A0A317XX93"/>
<dbReference type="InParanoid" id="A0A317XX93"/>